<accession>A0A9Q3JFG3</accession>
<evidence type="ECO:0000313" key="2">
    <source>
        <dbReference type="EMBL" id="MBW0562238.1"/>
    </source>
</evidence>
<proteinExistence type="predicted"/>
<name>A0A9Q3JFG3_9BASI</name>
<protein>
    <submittedName>
        <fullName evidence="2">Uncharacterized protein</fullName>
    </submittedName>
</protein>
<dbReference type="Proteomes" id="UP000765509">
    <property type="component" value="Unassembled WGS sequence"/>
</dbReference>
<keyword evidence="3" id="KW-1185">Reference proteome</keyword>
<feature type="compositionally biased region" description="Acidic residues" evidence="1">
    <location>
        <begin position="50"/>
        <end position="66"/>
    </location>
</feature>
<evidence type="ECO:0000313" key="3">
    <source>
        <dbReference type="Proteomes" id="UP000765509"/>
    </source>
</evidence>
<dbReference type="AlphaFoldDB" id="A0A9Q3JFG3"/>
<feature type="compositionally biased region" description="Polar residues" evidence="1">
    <location>
        <begin position="76"/>
        <end position="90"/>
    </location>
</feature>
<organism evidence="2 3">
    <name type="scientific">Austropuccinia psidii MF-1</name>
    <dbReference type="NCBI Taxonomy" id="1389203"/>
    <lineage>
        <taxon>Eukaryota</taxon>
        <taxon>Fungi</taxon>
        <taxon>Dikarya</taxon>
        <taxon>Basidiomycota</taxon>
        <taxon>Pucciniomycotina</taxon>
        <taxon>Pucciniomycetes</taxon>
        <taxon>Pucciniales</taxon>
        <taxon>Sphaerophragmiaceae</taxon>
        <taxon>Austropuccinia</taxon>
    </lineage>
</organism>
<feature type="region of interest" description="Disordered" evidence="1">
    <location>
        <begin position="1"/>
        <end position="90"/>
    </location>
</feature>
<reference evidence="2" key="1">
    <citation type="submission" date="2021-03" db="EMBL/GenBank/DDBJ databases">
        <title>Draft genome sequence of rust myrtle Austropuccinia psidii MF-1, a brazilian biotype.</title>
        <authorList>
            <person name="Quecine M.C."/>
            <person name="Pachon D.M.R."/>
            <person name="Bonatelli M.L."/>
            <person name="Correr F.H."/>
            <person name="Franceschini L.M."/>
            <person name="Leite T.F."/>
            <person name="Margarido G.R.A."/>
            <person name="Almeida C.A."/>
            <person name="Ferrarezi J.A."/>
            <person name="Labate C.A."/>
        </authorList>
    </citation>
    <scope>NUCLEOTIDE SEQUENCE</scope>
    <source>
        <strain evidence="2">MF-1</strain>
    </source>
</reference>
<gene>
    <name evidence="2" type="ORF">O181_101953</name>
</gene>
<dbReference type="EMBL" id="AVOT02072199">
    <property type="protein sequence ID" value="MBW0562238.1"/>
    <property type="molecule type" value="Genomic_DNA"/>
</dbReference>
<comment type="caution">
    <text evidence="2">The sequence shown here is derived from an EMBL/GenBank/DDBJ whole genome shotgun (WGS) entry which is preliminary data.</text>
</comment>
<sequence length="90" mass="9423">MGPSSSSTERPFGQRTNHGRGRGPRGSISFSGVFGTFQGISSATLKGPGEDDAEEEENSVEEEFSEISEASPTPEGESQVTEGPTLSQSN</sequence>
<evidence type="ECO:0000256" key="1">
    <source>
        <dbReference type="SAM" id="MobiDB-lite"/>
    </source>
</evidence>